<organism evidence="2 3">
    <name type="scientific">Lysinibacillus sphaericus OT4b.31</name>
    <dbReference type="NCBI Taxonomy" id="1285586"/>
    <lineage>
        <taxon>Bacteria</taxon>
        <taxon>Bacillati</taxon>
        <taxon>Bacillota</taxon>
        <taxon>Bacilli</taxon>
        <taxon>Bacillales</taxon>
        <taxon>Bacillaceae</taxon>
        <taxon>Lysinibacillus</taxon>
    </lineage>
</organism>
<evidence type="ECO:0000256" key="1">
    <source>
        <dbReference type="SAM" id="Phobius"/>
    </source>
</evidence>
<dbReference type="EMBL" id="AQPX01000018">
    <property type="protein sequence ID" value="EON72392.1"/>
    <property type="molecule type" value="Genomic_DNA"/>
</dbReference>
<name>R7ZE34_LYSSH</name>
<keyword evidence="1" id="KW-0812">Transmembrane</keyword>
<feature type="transmembrane region" description="Helical" evidence="1">
    <location>
        <begin position="87"/>
        <end position="105"/>
    </location>
</feature>
<keyword evidence="1" id="KW-1133">Transmembrane helix</keyword>
<dbReference type="AlphaFoldDB" id="R7ZE34"/>
<dbReference type="RefSeq" id="WP_010859437.1">
    <property type="nucleotide sequence ID" value="NZ_KB933398.1"/>
</dbReference>
<gene>
    <name evidence="2" type="ORF">H131_12503</name>
</gene>
<evidence type="ECO:0000313" key="3">
    <source>
        <dbReference type="Proteomes" id="UP000013911"/>
    </source>
</evidence>
<evidence type="ECO:0000313" key="2">
    <source>
        <dbReference type="EMBL" id="EON72392.1"/>
    </source>
</evidence>
<accession>R7ZE34</accession>
<protein>
    <submittedName>
        <fullName evidence="2">Uncharacterized protein</fullName>
    </submittedName>
</protein>
<dbReference type="PATRIC" id="fig|1285586.5.peg.2549"/>
<feature type="transmembrane region" description="Helical" evidence="1">
    <location>
        <begin position="61"/>
        <end position="81"/>
    </location>
</feature>
<comment type="caution">
    <text evidence="2">The sequence shown here is derived from an EMBL/GenBank/DDBJ whole genome shotgun (WGS) entry which is preliminary data.</text>
</comment>
<proteinExistence type="predicted"/>
<feature type="transmembrane region" description="Helical" evidence="1">
    <location>
        <begin position="31"/>
        <end position="49"/>
    </location>
</feature>
<reference evidence="2 3" key="1">
    <citation type="submission" date="2013-04" db="EMBL/GenBank/DDBJ databases">
        <title>Draft genome of the heavy metal tolerant bacterium Lysinibacillus sphaericus strain OT4b.31.</title>
        <authorList>
            <person name="Pena-Montenegro T.D."/>
            <person name="Dussan J."/>
        </authorList>
    </citation>
    <scope>NUCLEOTIDE SEQUENCE [LARGE SCALE GENOMIC DNA]</scope>
    <source>
        <strain evidence="2 3">OT4b.31</strain>
    </source>
</reference>
<keyword evidence="1" id="KW-0472">Membrane</keyword>
<dbReference type="Proteomes" id="UP000013911">
    <property type="component" value="Unassembled WGS sequence"/>
</dbReference>
<dbReference type="HOGENOM" id="CLU_173965_0_0_9"/>
<dbReference type="eggNOG" id="ENOG5030C7N">
    <property type="taxonomic scope" value="Bacteria"/>
</dbReference>
<sequence length="109" mass="12585">MSGIYKYAKYILLLISIINLNSFSPDYLEPILLYEYLIFVGFCSLLGILHDFFKPSKKTNILLLVFIIISSLVLLITSIFYKSTPSIIFSIVMFIAINYALFLEIKQKE</sequence>